<feature type="compositionally biased region" description="Low complexity" evidence="7">
    <location>
        <begin position="85"/>
        <end position="111"/>
    </location>
</feature>
<sequence length="270" mass="30363">MSLDSPIYPGIVTGPVISPVKILPGTIPSSPRPIILIRKRPTNDQQTHPGLPDTSNSDTTPIKKPRKQLLEPFHLTTSHSIKLLSASDTNEDTTTTSGTSNINSTIPTSNNINKDAAPGGVITIHKKPRPSILNSYNVPWKSLQYHFLRYSDVKQKPDKKTTLSELSNEGLQRKNGWKVQHLVTHIEDADEEEAQLYSRLRTFSDCFDKSDHSKINMLGQSFLNSQRNFIDSHLQLFDKLSDLIRGNLQRSKLFQDQINVGKNLLLKLNH</sequence>
<dbReference type="PANTHER" id="PTHR13497:SF3">
    <property type="entry name" value="HISTONE DEACETYLASE COMPLEX SUBUNIT SAP130"/>
    <property type="match status" value="1"/>
</dbReference>
<dbReference type="KEGG" id="tut:112538892"/>
<keyword evidence="6" id="KW-0539">Nucleus</keyword>
<dbReference type="PANTHER" id="PTHR13497">
    <property type="entry name" value="HISTONE DEACETYLASE COMPLEX SUBUNIT SAP130"/>
    <property type="match status" value="1"/>
</dbReference>
<evidence type="ECO:0000259" key="8">
    <source>
        <dbReference type="Pfam" id="PF16014"/>
    </source>
</evidence>
<dbReference type="Proteomes" id="UP000015104">
    <property type="component" value="Unassembled WGS sequence"/>
</dbReference>
<dbReference type="HOGENOM" id="CLU_1031815_0_0_1"/>
<feature type="domain" description="Histone deacetylase complex subunit SAP130 C-terminal" evidence="8">
    <location>
        <begin position="59"/>
        <end position="268"/>
    </location>
</feature>
<dbReference type="InterPro" id="IPR024137">
    <property type="entry name" value="His_deAcase_cplx_SAP130"/>
</dbReference>
<feature type="compositionally biased region" description="Polar residues" evidence="7">
    <location>
        <begin position="43"/>
        <end position="60"/>
    </location>
</feature>
<dbReference type="EnsemblMetazoa" id="tetur08g06280.1">
    <property type="protein sequence ID" value="tetur08g06280.1"/>
    <property type="gene ID" value="tetur08g06280"/>
</dbReference>
<protein>
    <recommendedName>
        <fullName evidence="8">Histone deacetylase complex subunit SAP130 C-terminal domain-containing protein</fullName>
    </recommendedName>
</protein>
<dbReference type="AlphaFoldDB" id="T1KC40"/>
<keyword evidence="4" id="KW-0805">Transcription regulation</keyword>
<evidence type="ECO:0000256" key="5">
    <source>
        <dbReference type="ARBA" id="ARBA00023163"/>
    </source>
</evidence>
<dbReference type="GO" id="GO:0000122">
    <property type="term" value="P:negative regulation of transcription by RNA polymerase II"/>
    <property type="evidence" value="ECO:0007669"/>
    <property type="project" value="TreeGrafter"/>
</dbReference>
<proteinExistence type="inferred from homology"/>
<evidence type="ECO:0000256" key="1">
    <source>
        <dbReference type="ARBA" id="ARBA00004123"/>
    </source>
</evidence>
<evidence type="ECO:0000313" key="10">
    <source>
        <dbReference type="Proteomes" id="UP000015104"/>
    </source>
</evidence>
<evidence type="ECO:0000256" key="2">
    <source>
        <dbReference type="ARBA" id="ARBA00007859"/>
    </source>
</evidence>
<comment type="similarity">
    <text evidence="2">Belongs to the SAP130 family.</text>
</comment>
<dbReference type="InterPro" id="IPR031963">
    <property type="entry name" value="SAP130_C"/>
</dbReference>
<dbReference type="GO" id="GO:0070822">
    <property type="term" value="C:Sin3-type complex"/>
    <property type="evidence" value="ECO:0007669"/>
    <property type="project" value="TreeGrafter"/>
</dbReference>
<feature type="region of interest" description="Disordered" evidence="7">
    <location>
        <begin position="40"/>
        <end position="63"/>
    </location>
</feature>
<evidence type="ECO:0000256" key="4">
    <source>
        <dbReference type="ARBA" id="ARBA00023015"/>
    </source>
</evidence>
<keyword evidence="3" id="KW-0678">Repressor</keyword>
<comment type="subcellular location">
    <subcellularLocation>
        <location evidence="1">Nucleus</location>
    </subcellularLocation>
</comment>
<dbReference type="STRING" id="32264.T1KC40"/>
<evidence type="ECO:0000256" key="3">
    <source>
        <dbReference type="ARBA" id="ARBA00022491"/>
    </source>
</evidence>
<feature type="region of interest" description="Disordered" evidence="7">
    <location>
        <begin position="84"/>
        <end position="111"/>
    </location>
</feature>
<dbReference type="OrthoDB" id="10048604at2759"/>
<dbReference type="RefSeq" id="XP_025016704.1">
    <property type="nucleotide sequence ID" value="XM_025160936.1"/>
</dbReference>
<evidence type="ECO:0000256" key="7">
    <source>
        <dbReference type="SAM" id="MobiDB-lite"/>
    </source>
</evidence>
<keyword evidence="5" id="KW-0804">Transcription</keyword>
<reference evidence="9" key="2">
    <citation type="submission" date="2015-06" db="UniProtKB">
        <authorList>
            <consortium name="EnsemblMetazoa"/>
        </authorList>
    </citation>
    <scope>IDENTIFICATION</scope>
</reference>
<dbReference type="eggNOG" id="ENOG502QQ6P">
    <property type="taxonomic scope" value="Eukaryota"/>
</dbReference>
<dbReference type="EMBL" id="CAEY01001958">
    <property type="status" value="NOT_ANNOTATED_CDS"/>
    <property type="molecule type" value="Genomic_DNA"/>
</dbReference>
<dbReference type="OMA" id="AVKIHEM"/>
<evidence type="ECO:0000313" key="9">
    <source>
        <dbReference type="EnsemblMetazoa" id="tetur08g06280.1"/>
    </source>
</evidence>
<keyword evidence="10" id="KW-1185">Reference proteome</keyword>
<dbReference type="Pfam" id="PF16014">
    <property type="entry name" value="SAP130_C"/>
    <property type="match status" value="1"/>
</dbReference>
<evidence type="ECO:0000256" key="6">
    <source>
        <dbReference type="ARBA" id="ARBA00023242"/>
    </source>
</evidence>
<name>T1KC40_TETUR</name>
<reference evidence="10" key="1">
    <citation type="submission" date="2011-08" db="EMBL/GenBank/DDBJ databases">
        <authorList>
            <person name="Rombauts S."/>
        </authorList>
    </citation>
    <scope>NUCLEOTIDE SEQUENCE</scope>
    <source>
        <strain evidence="10">London</strain>
    </source>
</reference>
<dbReference type="GeneID" id="112538892"/>
<organism evidence="9 10">
    <name type="scientific">Tetranychus urticae</name>
    <name type="common">Two-spotted spider mite</name>
    <dbReference type="NCBI Taxonomy" id="32264"/>
    <lineage>
        <taxon>Eukaryota</taxon>
        <taxon>Metazoa</taxon>
        <taxon>Ecdysozoa</taxon>
        <taxon>Arthropoda</taxon>
        <taxon>Chelicerata</taxon>
        <taxon>Arachnida</taxon>
        <taxon>Acari</taxon>
        <taxon>Acariformes</taxon>
        <taxon>Trombidiformes</taxon>
        <taxon>Prostigmata</taxon>
        <taxon>Eleutherengona</taxon>
        <taxon>Raphignathae</taxon>
        <taxon>Tetranychoidea</taxon>
        <taxon>Tetranychidae</taxon>
        <taxon>Tetranychus</taxon>
    </lineage>
</organism>
<accession>T1KC40</accession>